<dbReference type="Proteomes" id="UP000823388">
    <property type="component" value="Chromosome 8K"/>
</dbReference>
<feature type="region of interest" description="Disordered" evidence="1">
    <location>
        <begin position="114"/>
        <end position="171"/>
    </location>
</feature>
<protein>
    <submittedName>
        <fullName evidence="2">Uncharacterized protein</fullName>
    </submittedName>
</protein>
<organism evidence="2 3">
    <name type="scientific">Panicum virgatum</name>
    <name type="common">Blackwell switchgrass</name>
    <dbReference type="NCBI Taxonomy" id="38727"/>
    <lineage>
        <taxon>Eukaryota</taxon>
        <taxon>Viridiplantae</taxon>
        <taxon>Streptophyta</taxon>
        <taxon>Embryophyta</taxon>
        <taxon>Tracheophyta</taxon>
        <taxon>Spermatophyta</taxon>
        <taxon>Magnoliopsida</taxon>
        <taxon>Liliopsida</taxon>
        <taxon>Poales</taxon>
        <taxon>Poaceae</taxon>
        <taxon>PACMAD clade</taxon>
        <taxon>Panicoideae</taxon>
        <taxon>Panicodae</taxon>
        <taxon>Paniceae</taxon>
        <taxon>Panicinae</taxon>
        <taxon>Panicum</taxon>
        <taxon>Panicum sect. Hiantes</taxon>
    </lineage>
</organism>
<comment type="caution">
    <text evidence="2">The sequence shown here is derived from an EMBL/GenBank/DDBJ whole genome shotgun (WGS) entry which is preliminary data.</text>
</comment>
<reference evidence="2" key="1">
    <citation type="submission" date="2020-05" db="EMBL/GenBank/DDBJ databases">
        <title>WGS assembly of Panicum virgatum.</title>
        <authorList>
            <person name="Lovell J.T."/>
            <person name="Jenkins J."/>
            <person name="Shu S."/>
            <person name="Juenger T.E."/>
            <person name="Schmutz J."/>
        </authorList>
    </citation>
    <scope>NUCLEOTIDE SEQUENCE</scope>
    <source>
        <strain evidence="2">AP13</strain>
    </source>
</reference>
<keyword evidence="3" id="KW-1185">Reference proteome</keyword>
<evidence type="ECO:0000313" key="3">
    <source>
        <dbReference type="Proteomes" id="UP000823388"/>
    </source>
</evidence>
<feature type="compositionally biased region" description="Basic residues" evidence="1">
    <location>
        <begin position="114"/>
        <end position="123"/>
    </location>
</feature>
<dbReference type="AlphaFoldDB" id="A0A8T0PKF4"/>
<gene>
    <name evidence="2" type="ORF">PVAP13_8KG157802</name>
</gene>
<feature type="region of interest" description="Disordered" evidence="1">
    <location>
        <begin position="1"/>
        <end position="59"/>
    </location>
</feature>
<evidence type="ECO:0000313" key="2">
    <source>
        <dbReference type="EMBL" id="KAG2561388.1"/>
    </source>
</evidence>
<accession>A0A8T0PKF4</accession>
<feature type="compositionally biased region" description="Pro residues" evidence="1">
    <location>
        <begin position="8"/>
        <end position="21"/>
    </location>
</feature>
<sequence>MARFAARAPPPPPPHRQPDPLPVGFTTGMPGSTMVEAGGDRDGAGGEGGGDLGGRQHRRAERARFATGMVLVGSPAGGGAEWTTWVGGAAAAAGVKRWGAREGAAAEGGDRWWGRRARGRGRRPAAEGGGAAAGHARVRFSGGGVGGRGEGARRVRGGGGCLQKNVDGGLE</sequence>
<proteinExistence type="predicted"/>
<evidence type="ECO:0000256" key="1">
    <source>
        <dbReference type="SAM" id="MobiDB-lite"/>
    </source>
</evidence>
<name>A0A8T0PKF4_PANVG</name>
<dbReference type="EMBL" id="CM029051">
    <property type="protein sequence ID" value="KAG2561388.1"/>
    <property type="molecule type" value="Genomic_DNA"/>
</dbReference>